<evidence type="ECO:0000259" key="2">
    <source>
        <dbReference type="Pfam" id="PF05699"/>
    </source>
</evidence>
<feature type="compositionally biased region" description="Basic residues" evidence="1">
    <location>
        <begin position="69"/>
        <end position="81"/>
    </location>
</feature>
<feature type="domain" description="HAT C-terminal dimerisation" evidence="2">
    <location>
        <begin position="2"/>
        <end position="44"/>
    </location>
</feature>
<dbReference type="EMBL" id="JAIWYP010000001">
    <property type="protein sequence ID" value="KAH3882351.1"/>
    <property type="molecule type" value="Genomic_DNA"/>
</dbReference>
<dbReference type="AlphaFoldDB" id="A0A9D4MTR2"/>
<evidence type="ECO:0000313" key="3">
    <source>
        <dbReference type="EMBL" id="KAH3882351.1"/>
    </source>
</evidence>
<dbReference type="Pfam" id="PF05699">
    <property type="entry name" value="Dimer_Tnp_hAT"/>
    <property type="match status" value="1"/>
</dbReference>
<dbReference type="PANTHER" id="PTHR46880">
    <property type="entry name" value="RAS-ASSOCIATING DOMAIN-CONTAINING PROTEIN"/>
    <property type="match status" value="1"/>
</dbReference>
<dbReference type="PANTHER" id="PTHR46880:SF5">
    <property type="entry name" value="DUF4371 DOMAIN-CONTAINING PROTEIN"/>
    <property type="match status" value="1"/>
</dbReference>
<dbReference type="InterPro" id="IPR012337">
    <property type="entry name" value="RNaseH-like_sf"/>
</dbReference>
<dbReference type="SUPFAM" id="SSF53098">
    <property type="entry name" value="Ribonuclease H-like"/>
    <property type="match status" value="1"/>
</dbReference>
<gene>
    <name evidence="3" type="ORF">DPMN_006286</name>
</gene>
<feature type="region of interest" description="Disordered" evidence="1">
    <location>
        <begin position="68"/>
        <end position="149"/>
    </location>
</feature>
<dbReference type="Proteomes" id="UP000828390">
    <property type="component" value="Unassembled WGS sequence"/>
</dbReference>
<feature type="compositionally biased region" description="Low complexity" evidence="1">
    <location>
        <begin position="83"/>
        <end position="94"/>
    </location>
</feature>
<comment type="caution">
    <text evidence="3">The sequence shown here is derived from an EMBL/GenBank/DDBJ whole genome shotgun (WGS) entry which is preliminary data.</text>
</comment>
<proteinExistence type="predicted"/>
<name>A0A9D4MTR2_DREPO</name>
<protein>
    <recommendedName>
        <fullName evidence="2">HAT C-terminal dimerisation domain-containing protein</fullName>
    </recommendedName>
</protein>
<reference evidence="3" key="2">
    <citation type="submission" date="2020-11" db="EMBL/GenBank/DDBJ databases">
        <authorList>
            <person name="McCartney M.A."/>
            <person name="Auch B."/>
            <person name="Kono T."/>
            <person name="Mallez S."/>
            <person name="Becker A."/>
            <person name="Gohl D.M."/>
            <person name="Silverstein K.A.T."/>
            <person name="Koren S."/>
            <person name="Bechman K.B."/>
            <person name="Herman A."/>
            <person name="Abrahante J.E."/>
            <person name="Garbe J."/>
        </authorList>
    </citation>
    <scope>NUCLEOTIDE SEQUENCE</scope>
    <source>
        <strain evidence="3">Duluth1</strain>
        <tissue evidence="3">Whole animal</tissue>
    </source>
</reference>
<accession>A0A9D4MTR2</accession>
<organism evidence="3 4">
    <name type="scientific">Dreissena polymorpha</name>
    <name type="common">Zebra mussel</name>
    <name type="synonym">Mytilus polymorpha</name>
    <dbReference type="NCBI Taxonomy" id="45954"/>
    <lineage>
        <taxon>Eukaryota</taxon>
        <taxon>Metazoa</taxon>
        <taxon>Spiralia</taxon>
        <taxon>Lophotrochozoa</taxon>
        <taxon>Mollusca</taxon>
        <taxon>Bivalvia</taxon>
        <taxon>Autobranchia</taxon>
        <taxon>Heteroconchia</taxon>
        <taxon>Euheterodonta</taxon>
        <taxon>Imparidentia</taxon>
        <taxon>Neoheterodontei</taxon>
        <taxon>Myida</taxon>
        <taxon>Dreissenoidea</taxon>
        <taxon>Dreissenidae</taxon>
        <taxon>Dreissena</taxon>
    </lineage>
</organism>
<evidence type="ECO:0000313" key="4">
    <source>
        <dbReference type="Proteomes" id="UP000828390"/>
    </source>
</evidence>
<feature type="compositionally biased region" description="Acidic residues" evidence="1">
    <location>
        <begin position="107"/>
        <end position="129"/>
    </location>
</feature>
<dbReference type="InterPro" id="IPR008906">
    <property type="entry name" value="HATC_C_dom"/>
</dbReference>
<reference evidence="3" key="1">
    <citation type="journal article" date="2019" name="bioRxiv">
        <title>The Genome of the Zebra Mussel, Dreissena polymorpha: A Resource for Invasive Species Research.</title>
        <authorList>
            <person name="McCartney M.A."/>
            <person name="Auch B."/>
            <person name="Kono T."/>
            <person name="Mallez S."/>
            <person name="Zhang Y."/>
            <person name="Obille A."/>
            <person name="Becker A."/>
            <person name="Abrahante J.E."/>
            <person name="Garbe J."/>
            <person name="Badalamenti J.P."/>
            <person name="Herman A."/>
            <person name="Mangelson H."/>
            <person name="Liachko I."/>
            <person name="Sullivan S."/>
            <person name="Sone E.D."/>
            <person name="Koren S."/>
            <person name="Silverstein K.A.T."/>
            <person name="Beckman K.B."/>
            <person name="Gohl D.M."/>
        </authorList>
    </citation>
    <scope>NUCLEOTIDE SEQUENCE</scope>
    <source>
        <strain evidence="3">Duluth1</strain>
        <tissue evidence="3">Whole animal</tissue>
    </source>
</reference>
<sequence>MVDLILSLPPTSVFNERSFSHMKLMKTDRRCRLKSSTMSDLCLVKLESAPVASFDPTSAIDLWATSSSRPRRPNFMRKKTKASTTVDEVSTDVDVPLDGARSIDTDSLSDDESDDDEDDDDVDDDENFENNENNIAKYCKELSESDVME</sequence>
<dbReference type="GO" id="GO:0046983">
    <property type="term" value="F:protein dimerization activity"/>
    <property type="evidence" value="ECO:0007669"/>
    <property type="project" value="InterPro"/>
</dbReference>
<evidence type="ECO:0000256" key="1">
    <source>
        <dbReference type="SAM" id="MobiDB-lite"/>
    </source>
</evidence>
<keyword evidence="4" id="KW-1185">Reference proteome</keyword>